<dbReference type="InterPro" id="IPR014729">
    <property type="entry name" value="Rossmann-like_a/b/a_fold"/>
</dbReference>
<dbReference type="EMBL" id="ABCJ01000003">
    <property type="protein sequence ID" value="EDM23860.1"/>
    <property type="molecule type" value="Genomic_DNA"/>
</dbReference>
<evidence type="ECO:0000313" key="5">
    <source>
        <dbReference type="EMBL" id="EDM23860.1"/>
    </source>
</evidence>
<evidence type="ECO:0000256" key="1">
    <source>
        <dbReference type="ARBA" id="ARBA00022741"/>
    </source>
</evidence>
<protein>
    <submittedName>
        <fullName evidence="6">ATP-binding protein</fullName>
    </submittedName>
    <submittedName>
        <fullName evidence="5">Thiamine biosynthesis protein:ExsB</fullName>
    </submittedName>
</protein>
<reference evidence="6 8" key="2">
    <citation type="submission" date="2019-05" db="EMBL/GenBank/DDBJ databases">
        <title>A comparative analysis of the Nautiliaceae.</title>
        <authorList>
            <person name="Grosche A."/>
            <person name="Smedile F."/>
            <person name="Vetriani C."/>
        </authorList>
    </citation>
    <scope>NUCLEOTIDE SEQUENCE [LARGE SCALE GENOMIC DNA]</scope>
    <source>
        <strain evidence="6 8">TB-2</strain>
    </source>
</reference>
<dbReference type="Gene3D" id="3.40.50.620">
    <property type="entry name" value="HUPs"/>
    <property type="match status" value="1"/>
</dbReference>
<keyword evidence="8" id="KW-1185">Reference proteome</keyword>
<evidence type="ECO:0000259" key="4">
    <source>
        <dbReference type="Pfam" id="PF18297"/>
    </source>
</evidence>
<dbReference type="InterPro" id="IPR020536">
    <property type="entry name" value="ThiI_AANH"/>
</dbReference>
<keyword evidence="1" id="KW-0547">Nucleotide-binding</keyword>
<feature type="domain" description="Thil AANH" evidence="3">
    <location>
        <begin position="2"/>
        <end position="143"/>
    </location>
</feature>
<keyword evidence="2 6" id="KW-0067">ATP-binding</keyword>
<dbReference type="Pfam" id="PF02568">
    <property type="entry name" value="ThiI"/>
    <property type="match status" value="1"/>
</dbReference>
<name>A0AAI9AHT6_9BACT</name>
<proteinExistence type="predicted"/>
<reference evidence="5 7" key="1">
    <citation type="journal article" date="2011" name="Stand. Genomic Sci.">
        <title>Draft genome sequence of Caminibacter mediatlanticus strain TB-2, an epsilonproteobacterium isolated from a deep-sea hydrothermal vent.</title>
        <authorList>
            <person name="Giovannelli D."/>
            <person name="Ferriera S."/>
            <person name="Johnson J."/>
            <person name="Kravitz S."/>
            <person name="Perez-Rodriguez I."/>
            <person name="Ricci J."/>
            <person name="O'Brien C."/>
            <person name="Voordeckers J.W."/>
            <person name="Bini E."/>
            <person name="Vetriani C."/>
        </authorList>
    </citation>
    <scope>NUCLEOTIDE SEQUENCE [LARGE SCALE GENOMIC DNA]</scope>
    <source>
        <strain evidence="5 7">TB-2</strain>
    </source>
</reference>
<feature type="domain" description="NFACT protein RNA binding" evidence="4">
    <location>
        <begin position="225"/>
        <end position="307"/>
    </location>
</feature>
<dbReference type="Pfam" id="PF18297">
    <property type="entry name" value="NFACT-R_2"/>
    <property type="match status" value="1"/>
</dbReference>
<sequence length="319" mass="36531">MKALSLFSGGLDSLLAIKLIQDQGIEVEGLYINIGFESNKEKIKYLQEVANKHNFKLTVIDARDEYIKKILFNPVYGYGKNFNPCIDCHAFMIRKAKEYMKKSNAKFIISGEVVGQRPMSQRLPALNAVNKLSEANGLILRPLSAKLLPPTIPEIKGWVDREKLLDISGRDRKRQLALAKKYNLEDFESPSGGCLLTDINFAKRLKDYHKYLELTPNEIDILKAGRHFNIEGYKIIISRNKDENEVLKNYSGKIFLKMFIDKPGPIGLIQKNTPENIKQIAADMMVSYTKFDEADIKIDNKIYKGYKKDKKEFAKFLII</sequence>
<evidence type="ECO:0000256" key="2">
    <source>
        <dbReference type="ARBA" id="ARBA00022840"/>
    </source>
</evidence>
<evidence type="ECO:0000313" key="7">
    <source>
        <dbReference type="Proteomes" id="UP000003288"/>
    </source>
</evidence>
<evidence type="ECO:0000259" key="3">
    <source>
        <dbReference type="Pfam" id="PF02568"/>
    </source>
</evidence>
<dbReference type="PANTHER" id="PTHR11933:SF6">
    <property type="entry name" value="THIL AANH DOMAIN-CONTAINING PROTEIN"/>
    <property type="match status" value="1"/>
</dbReference>
<dbReference type="Proteomes" id="UP000306825">
    <property type="component" value="Chromosome"/>
</dbReference>
<accession>A0AAI9AHT6</accession>
<dbReference type="PANTHER" id="PTHR11933">
    <property type="entry name" value="TRNA 5-METHYLAMINOMETHYL-2-THIOURIDYLATE -METHYLTRANSFERASE"/>
    <property type="match status" value="1"/>
</dbReference>
<dbReference type="Proteomes" id="UP000003288">
    <property type="component" value="Unassembled WGS sequence"/>
</dbReference>
<dbReference type="GO" id="GO:0005524">
    <property type="term" value="F:ATP binding"/>
    <property type="evidence" value="ECO:0007669"/>
    <property type="project" value="UniProtKB-KW"/>
</dbReference>
<dbReference type="InterPro" id="IPR059101">
    <property type="entry name" value="NFACT-R_2"/>
</dbReference>
<organism evidence="5 7">
    <name type="scientific">Caminibacter mediatlanticus TB-2</name>
    <dbReference type="NCBI Taxonomy" id="391592"/>
    <lineage>
        <taxon>Bacteria</taxon>
        <taxon>Pseudomonadati</taxon>
        <taxon>Campylobacterota</taxon>
        <taxon>Epsilonproteobacteria</taxon>
        <taxon>Nautiliales</taxon>
        <taxon>Nautiliaceae</taxon>
        <taxon>Caminibacter</taxon>
    </lineage>
</organism>
<dbReference type="SUPFAM" id="SSF52402">
    <property type="entry name" value="Adenine nucleotide alpha hydrolases-like"/>
    <property type="match status" value="1"/>
</dbReference>
<dbReference type="GO" id="GO:0004810">
    <property type="term" value="F:CCA tRNA nucleotidyltransferase activity"/>
    <property type="evidence" value="ECO:0007669"/>
    <property type="project" value="InterPro"/>
</dbReference>
<dbReference type="AlphaFoldDB" id="A0AAI9AHT6"/>
<dbReference type="EMBL" id="CP040463">
    <property type="protein sequence ID" value="QCT94759.1"/>
    <property type="molecule type" value="Genomic_DNA"/>
</dbReference>
<evidence type="ECO:0000313" key="8">
    <source>
        <dbReference type="Proteomes" id="UP000306825"/>
    </source>
</evidence>
<evidence type="ECO:0000313" key="6">
    <source>
        <dbReference type="EMBL" id="QCT94759.1"/>
    </source>
</evidence>
<dbReference type="RefSeq" id="WP_007474418.1">
    <property type="nucleotide sequence ID" value="NZ_ABCJ01000003.1"/>
</dbReference>
<gene>
    <name evidence="5" type="ORF">CMTB2_01294</name>
    <name evidence="6" type="ORF">FE773_06065</name>
</gene>